<proteinExistence type="predicted"/>
<gene>
    <name evidence="1" type="ORF">S06H3_58412</name>
</gene>
<dbReference type="AlphaFoldDB" id="X1QUK4"/>
<sequence length="31" mass="3815">YTEKWARKNVGQKGSTRCENHCSNWSFRYYD</sequence>
<feature type="non-terminal residue" evidence="1">
    <location>
        <position position="1"/>
    </location>
</feature>
<organism evidence="1">
    <name type="scientific">marine sediment metagenome</name>
    <dbReference type="NCBI Taxonomy" id="412755"/>
    <lineage>
        <taxon>unclassified sequences</taxon>
        <taxon>metagenomes</taxon>
        <taxon>ecological metagenomes</taxon>
    </lineage>
</organism>
<evidence type="ECO:0000313" key="1">
    <source>
        <dbReference type="EMBL" id="GAI54585.1"/>
    </source>
</evidence>
<protein>
    <submittedName>
        <fullName evidence="1">Uncharacterized protein</fullName>
    </submittedName>
</protein>
<name>X1QUK4_9ZZZZ</name>
<dbReference type="EMBL" id="BARV01037809">
    <property type="protein sequence ID" value="GAI54585.1"/>
    <property type="molecule type" value="Genomic_DNA"/>
</dbReference>
<reference evidence="1" key="1">
    <citation type="journal article" date="2014" name="Front. Microbiol.">
        <title>High frequency of phylogenetically diverse reductive dehalogenase-homologous genes in deep subseafloor sedimentary metagenomes.</title>
        <authorList>
            <person name="Kawai M."/>
            <person name="Futagami T."/>
            <person name="Toyoda A."/>
            <person name="Takaki Y."/>
            <person name="Nishi S."/>
            <person name="Hori S."/>
            <person name="Arai W."/>
            <person name="Tsubouchi T."/>
            <person name="Morono Y."/>
            <person name="Uchiyama I."/>
            <person name="Ito T."/>
            <person name="Fujiyama A."/>
            <person name="Inagaki F."/>
            <person name="Takami H."/>
        </authorList>
    </citation>
    <scope>NUCLEOTIDE SEQUENCE</scope>
    <source>
        <strain evidence="1">Expedition CK06-06</strain>
    </source>
</reference>
<accession>X1QUK4</accession>
<comment type="caution">
    <text evidence="1">The sequence shown here is derived from an EMBL/GenBank/DDBJ whole genome shotgun (WGS) entry which is preliminary data.</text>
</comment>